<evidence type="ECO:0000313" key="2">
    <source>
        <dbReference type="Proteomes" id="UP000655225"/>
    </source>
</evidence>
<keyword evidence="2" id="KW-1185">Reference proteome</keyword>
<sequence>MKELSDLTAMKATDVVDTLMELGLIRYREGQHFILQTPRSWINISNPPAIVLSLMVAN</sequence>
<dbReference type="Gene3D" id="1.10.10.10">
    <property type="entry name" value="Winged helix-like DNA-binding domain superfamily/Winged helix DNA-binding domain"/>
    <property type="match status" value="1"/>
</dbReference>
<dbReference type="AlphaFoldDB" id="A0A834ZHP6"/>
<reference evidence="1 2" key="1">
    <citation type="submission" date="2020-04" db="EMBL/GenBank/DDBJ databases">
        <title>Plant Genome Project.</title>
        <authorList>
            <person name="Zhang R.-G."/>
        </authorList>
    </citation>
    <scope>NUCLEOTIDE SEQUENCE [LARGE SCALE GENOMIC DNA]</scope>
    <source>
        <strain evidence="1">YNK0</strain>
        <tissue evidence="1">Leaf</tissue>
    </source>
</reference>
<accession>A0A834ZHP6</accession>
<dbReference type="EMBL" id="JABCRI010000005">
    <property type="protein sequence ID" value="KAF8405945.1"/>
    <property type="molecule type" value="Genomic_DNA"/>
</dbReference>
<dbReference type="Proteomes" id="UP000655225">
    <property type="component" value="Unassembled WGS sequence"/>
</dbReference>
<protein>
    <submittedName>
        <fullName evidence="1">Uncharacterized protein</fullName>
    </submittedName>
</protein>
<dbReference type="InterPro" id="IPR036388">
    <property type="entry name" value="WH-like_DNA-bd_sf"/>
</dbReference>
<evidence type="ECO:0000313" key="1">
    <source>
        <dbReference type="EMBL" id="KAF8405945.1"/>
    </source>
</evidence>
<proteinExistence type="predicted"/>
<organism evidence="1 2">
    <name type="scientific">Tetracentron sinense</name>
    <name type="common">Spur-leaf</name>
    <dbReference type="NCBI Taxonomy" id="13715"/>
    <lineage>
        <taxon>Eukaryota</taxon>
        <taxon>Viridiplantae</taxon>
        <taxon>Streptophyta</taxon>
        <taxon>Embryophyta</taxon>
        <taxon>Tracheophyta</taxon>
        <taxon>Spermatophyta</taxon>
        <taxon>Magnoliopsida</taxon>
        <taxon>Trochodendrales</taxon>
        <taxon>Trochodendraceae</taxon>
        <taxon>Tetracentron</taxon>
    </lineage>
</organism>
<dbReference type="OrthoDB" id="787137at2759"/>
<gene>
    <name evidence="1" type="ORF">HHK36_008023</name>
</gene>
<name>A0A834ZHP6_TETSI</name>
<comment type="caution">
    <text evidence="1">The sequence shown here is derived from an EMBL/GenBank/DDBJ whole genome shotgun (WGS) entry which is preliminary data.</text>
</comment>